<dbReference type="AlphaFoldDB" id="A0A7C8UZY4"/>
<comment type="similarity">
    <text evidence="1">Belongs to the short-chain dehydrogenases/reductases (SDR) family.</text>
</comment>
<sequence>MPNYLITGAARGIGRGLTRHLLSQGHRVFLLDSNLPELTTTTTHLLTHGFTTLQDFKTSHTDLSSRSSISTAITDATEYFQGKVDVLINNAFATPHVWSGNASMDSTDVDIMSEWDHKLSVGLTAPFLLSRLCIPLLTSSSTSSSSPPPSTKTSPPGCIIHISSTRAHQSEVNHEAYSAIKAGLIGLTQSMSVSLGEKYGIRVNTISPGWIHVENENGKGDEEGRKWEDGLTEGDHRWHSVGRVGKVEDIAKAVEFLVNSEFVTGTEIVVDGGVSRKMVYPE</sequence>
<dbReference type="SUPFAM" id="SSF51735">
    <property type="entry name" value="NAD(P)-binding Rossmann-fold domains"/>
    <property type="match status" value="1"/>
</dbReference>
<comment type="caution">
    <text evidence="2">The sequence shown here is derived from an EMBL/GenBank/DDBJ whole genome shotgun (WGS) entry which is preliminary data.</text>
</comment>
<dbReference type="EMBL" id="JAABOJ010000064">
    <property type="protein sequence ID" value="KAF3272412.1"/>
    <property type="molecule type" value="Genomic_DNA"/>
</dbReference>
<dbReference type="PRINTS" id="PR00080">
    <property type="entry name" value="SDRFAMILY"/>
</dbReference>
<protein>
    <submittedName>
        <fullName evidence="2">Uncharacterized protein</fullName>
    </submittedName>
</protein>
<name>A0A7C8UZY4_ORBOL</name>
<evidence type="ECO:0000313" key="2">
    <source>
        <dbReference type="EMBL" id="KAF3272412.1"/>
    </source>
</evidence>
<proteinExistence type="inferred from homology"/>
<accession>A0A7C8UZY4</accession>
<dbReference type="PANTHER" id="PTHR42760">
    <property type="entry name" value="SHORT-CHAIN DEHYDROGENASES/REDUCTASES FAMILY MEMBER"/>
    <property type="match status" value="1"/>
</dbReference>
<gene>
    <name evidence="2" type="ORF">TWF970_010039</name>
</gene>
<reference evidence="2 3" key="1">
    <citation type="submission" date="2020-01" db="EMBL/GenBank/DDBJ databases">
        <authorList>
            <person name="Palmer J.M."/>
        </authorList>
    </citation>
    <scope>NUCLEOTIDE SEQUENCE [LARGE SCALE GENOMIC DNA]</scope>
    <source>
        <strain evidence="2 3">TWF970</strain>
    </source>
</reference>
<dbReference type="GO" id="GO:0016616">
    <property type="term" value="F:oxidoreductase activity, acting on the CH-OH group of donors, NAD or NADP as acceptor"/>
    <property type="evidence" value="ECO:0007669"/>
    <property type="project" value="TreeGrafter"/>
</dbReference>
<dbReference type="GO" id="GO:0006633">
    <property type="term" value="P:fatty acid biosynthetic process"/>
    <property type="evidence" value="ECO:0007669"/>
    <property type="project" value="TreeGrafter"/>
</dbReference>
<dbReference type="Gene3D" id="3.40.50.720">
    <property type="entry name" value="NAD(P)-binding Rossmann-like Domain"/>
    <property type="match status" value="1"/>
</dbReference>
<dbReference type="InterPro" id="IPR036291">
    <property type="entry name" value="NAD(P)-bd_dom_sf"/>
</dbReference>
<dbReference type="Proteomes" id="UP000474640">
    <property type="component" value="Unassembled WGS sequence"/>
</dbReference>
<dbReference type="OrthoDB" id="5840532at2759"/>
<dbReference type="PRINTS" id="PR00081">
    <property type="entry name" value="GDHRDH"/>
</dbReference>
<dbReference type="PANTHER" id="PTHR42760:SF122">
    <property type="entry name" value="NAD(P)-BINDING PROTEIN"/>
    <property type="match status" value="1"/>
</dbReference>
<evidence type="ECO:0000313" key="3">
    <source>
        <dbReference type="Proteomes" id="UP000474640"/>
    </source>
</evidence>
<evidence type="ECO:0000256" key="1">
    <source>
        <dbReference type="ARBA" id="ARBA00006484"/>
    </source>
</evidence>
<dbReference type="Pfam" id="PF13561">
    <property type="entry name" value="adh_short_C2"/>
    <property type="match status" value="1"/>
</dbReference>
<dbReference type="InterPro" id="IPR002347">
    <property type="entry name" value="SDR_fam"/>
</dbReference>
<dbReference type="GO" id="GO:0048038">
    <property type="term" value="F:quinone binding"/>
    <property type="evidence" value="ECO:0007669"/>
    <property type="project" value="TreeGrafter"/>
</dbReference>
<organism evidence="2 3">
    <name type="scientific">Orbilia oligospora</name>
    <name type="common">Nematode-trapping fungus</name>
    <name type="synonym">Arthrobotrys oligospora</name>
    <dbReference type="NCBI Taxonomy" id="2813651"/>
    <lineage>
        <taxon>Eukaryota</taxon>
        <taxon>Fungi</taxon>
        <taxon>Dikarya</taxon>
        <taxon>Ascomycota</taxon>
        <taxon>Pezizomycotina</taxon>
        <taxon>Orbiliomycetes</taxon>
        <taxon>Orbiliales</taxon>
        <taxon>Orbiliaceae</taxon>
        <taxon>Orbilia</taxon>
    </lineage>
</organism>